<organism evidence="4 5">
    <name type="scientific">Rosistilla ulvae</name>
    <dbReference type="NCBI Taxonomy" id="1930277"/>
    <lineage>
        <taxon>Bacteria</taxon>
        <taxon>Pseudomonadati</taxon>
        <taxon>Planctomycetota</taxon>
        <taxon>Planctomycetia</taxon>
        <taxon>Pirellulales</taxon>
        <taxon>Pirellulaceae</taxon>
        <taxon>Rosistilla</taxon>
    </lineage>
</organism>
<evidence type="ECO:0000256" key="1">
    <source>
        <dbReference type="SAM" id="MobiDB-lite"/>
    </source>
</evidence>
<dbReference type="AlphaFoldDB" id="A0A517LX09"/>
<dbReference type="InterPro" id="IPR023155">
    <property type="entry name" value="Cyt_c-552/4"/>
</dbReference>
<sequence precursor="true">MIAMNRRVIAVLMALASVVHSAHGQSPMPYAGNVATRPGIGLTSEDQVPDIPGEVLSQLPPGCTATWDGRPSSTQLLLPQVAPQANNAAPAAPVDPYTAAINSAGNRGHMIHGSYRYDAASVPDNSIRAQLAAAHRMAQLEKDDPLALADDPLSLGGDDDPLGGLGPRNRRSRGGSGEKGADAPKAKKTPDPHEALWAEDCYPSAATCAKCHPKHYEDWRASSHAYAGISPMFQVFEQTISELSQGTVGYFCVRCHMPVATQMKSIERSTTILDAPVVIREGITCIACHRVNEMYNKANGARRIEPGDIHAPVYGNVGGAGVNQAIAEKDKHKLKLSPDDKGPGQSMHLEGRFFEPLTRSEFCMPCHQVAVHPGIALEVVWNQYRNSPAWKKGVSCQDCHMGHTPGKAYGYACEPIAELAGKPFGPPRKFSNHNFWGPNYSIAHPGVFPHNPKADRWSPREWLSFDWRAGWGTEDFERSIRGAQGMHFPPPWDDADDRRDARKIIDSNLKRAVQKRDSGIATLSAAVRLDGPHLKTKPRVNKPLNFKIHVHNGSDGHNLPTASLGAQPQQWLNVTLIDPFGRIVWETGYLDSNGDLAELMSEDVVNGKIRPDYQLFNLQTKFLITNVKGPDREFPLPVNVDVDQIPFLRPGNVPFSVLNHPPFIRMEAHSIPPDGVKTASYRIPADAFRQPGTYRISARFRARLEPPYFMRLCKSTPEMIRRMNEQIMDIAPQTTEIFVR</sequence>
<gene>
    <name evidence="4" type="ORF">EC9_13350</name>
</gene>
<name>A0A517LX09_9BACT</name>
<accession>A0A517LX09</accession>
<dbReference type="Proteomes" id="UP000319557">
    <property type="component" value="Chromosome"/>
</dbReference>
<dbReference type="EMBL" id="CP036261">
    <property type="protein sequence ID" value="QDS87158.1"/>
    <property type="molecule type" value="Genomic_DNA"/>
</dbReference>
<evidence type="ECO:0000256" key="2">
    <source>
        <dbReference type="SAM" id="SignalP"/>
    </source>
</evidence>
<feature type="compositionally biased region" description="Low complexity" evidence="1">
    <location>
        <begin position="147"/>
        <end position="156"/>
    </location>
</feature>
<keyword evidence="2" id="KW-0732">Signal</keyword>
<protein>
    <recommendedName>
        <fullName evidence="3">Cytochrome c-552/4 domain-containing protein</fullName>
    </recommendedName>
</protein>
<feature type="signal peptide" evidence="2">
    <location>
        <begin position="1"/>
        <end position="24"/>
    </location>
</feature>
<reference evidence="4 5" key="1">
    <citation type="submission" date="2019-02" db="EMBL/GenBank/DDBJ databases">
        <title>Deep-cultivation of Planctomycetes and their phenomic and genomic characterization uncovers novel biology.</title>
        <authorList>
            <person name="Wiegand S."/>
            <person name="Jogler M."/>
            <person name="Boedeker C."/>
            <person name="Pinto D."/>
            <person name="Vollmers J."/>
            <person name="Rivas-Marin E."/>
            <person name="Kohn T."/>
            <person name="Peeters S.H."/>
            <person name="Heuer A."/>
            <person name="Rast P."/>
            <person name="Oberbeckmann S."/>
            <person name="Bunk B."/>
            <person name="Jeske O."/>
            <person name="Meyerdierks A."/>
            <person name="Storesund J.E."/>
            <person name="Kallscheuer N."/>
            <person name="Luecker S."/>
            <person name="Lage O.M."/>
            <person name="Pohl T."/>
            <person name="Merkel B.J."/>
            <person name="Hornburger P."/>
            <person name="Mueller R.-W."/>
            <person name="Bruemmer F."/>
            <person name="Labrenz M."/>
            <person name="Spormann A.M."/>
            <person name="Op den Camp H."/>
            <person name="Overmann J."/>
            <person name="Amann R."/>
            <person name="Jetten M.S.M."/>
            <person name="Mascher T."/>
            <person name="Medema M.H."/>
            <person name="Devos D.P."/>
            <person name="Kaster A.-K."/>
            <person name="Ovreas L."/>
            <person name="Rohde M."/>
            <person name="Galperin M.Y."/>
            <person name="Jogler C."/>
        </authorList>
    </citation>
    <scope>NUCLEOTIDE SEQUENCE [LARGE SCALE GENOMIC DNA]</scope>
    <source>
        <strain evidence="4 5">EC9</strain>
    </source>
</reference>
<evidence type="ECO:0000313" key="5">
    <source>
        <dbReference type="Proteomes" id="UP000319557"/>
    </source>
</evidence>
<feature type="chain" id="PRO_5022108915" description="Cytochrome c-552/4 domain-containing protein" evidence="2">
    <location>
        <begin position="25"/>
        <end position="740"/>
    </location>
</feature>
<feature type="region of interest" description="Disordered" evidence="1">
    <location>
        <begin position="147"/>
        <end position="192"/>
    </location>
</feature>
<dbReference type="KEGG" id="ruv:EC9_13350"/>
<dbReference type="InterPro" id="IPR036280">
    <property type="entry name" value="Multihaem_cyt_sf"/>
</dbReference>
<keyword evidence="5" id="KW-1185">Reference proteome</keyword>
<evidence type="ECO:0000259" key="3">
    <source>
        <dbReference type="Pfam" id="PF13435"/>
    </source>
</evidence>
<feature type="domain" description="Cytochrome c-552/4" evidence="3">
    <location>
        <begin position="207"/>
        <end position="289"/>
    </location>
</feature>
<dbReference type="SUPFAM" id="SSF48695">
    <property type="entry name" value="Multiheme cytochromes"/>
    <property type="match status" value="1"/>
</dbReference>
<dbReference type="Pfam" id="PF13435">
    <property type="entry name" value="Cytochrome_C554"/>
    <property type="match status" value="1"/>
</dbReference>
<dbReference type="Gene3D" id="1.10.1130.10">
    <property type="entry name" value="Flavocytochrome C3, Chain A"/>
    <property type="match status" value="1"/>
</dbReference>
<feature type="compositionally biased region" description="Basic and acidic residues" evidence="1">
    <location>
        <begin position="179"/>
        <end position="192"/>
    </location>
</feature>
<proteinExistence type="predicted"/>
<evidence type="ECO:0000313" key="4">
    <source>
        <dbReference type="EMBL" id="QDS87158.1"/>
    </source>
</evidence>